<feature type="chain" id="PRO_5019812591" description="Secreted protein" evidence="1">
    <location>
        <begin position="28"/>
        <end position="111"/>
    </location>
</feature>
<evidence type="ECO:0000313" key="3">
    <source>
        <dbReference type="Proteomes" id="UP000291343"/>
    </source>
</evidence>
<dbReference type="SMR" id="A0A482XS87"/>
<dbReference type="AlphaFoldDB" id="A0A482XS87"/>
<comment type="caution">
    <text evidence="2">The sequence shown here is derived from an EMBL/GenBank/DDBJ whole genome shotgun (WGS) entry which is preliminary data.</text>
</comment>
<keyword evidence="1" id="KW-0732">Signal</keyword>
<keyword evidence="3" id="KW-1185">Reference proteome</keyword>
<name>A0A482XS87_LAOST</name>
<feature type="signal peptide" evidence="1">
    <location>
        <begin position="1"/>
        <end position="27"/>
    </location>
</feature>
<sequence>MRSTILTSSECWCILVLTFQFTSLSNAGAFAHQTLDVLRQDSVVLEDLVDVDVVVFGGVLVGLIGLGGGDERCTDDCNQQKAPHLVDSTVTAMKTKVTLTNCLQRMWSTLL</sequence>
<protein>
    <recommendedName>
        <fullName evidence="4">Secreted protein</fullName>
    </recommendedName>
</protein>
<dbReference type="InParanoid" id="A0A482XS87"/>
<proteinExistence type="predicted"/>
<evidence type="ECO:0008006" key="4">
    <source>
        <dbReference type="Google" id="ProtNLM"/>
    </source>
</evidence>
<gene>
    <name evidence="2" type="ORF">LSTR_LSTR007537</name>
</gene>
<dbReference type="Proteomes" id="UP000291343">
    <property type="component" value="Unassembled WGS sequence"/>
</dbReference>
<organism evidence="2 3">
    <name type="scientific">Laodelphax striatellus</name>
    <name type="common">Small brown planthopper</name>
    <name type="synonym">Delphax striatella</name>
    <dbReference type="NCBI Taxonomy" id="195883"/>
    <lineage>
        <taxon>Eukaryota</taxon>
        <taxon>Metazoa</taxon>
        <taxon>Ecdysozoa</taxon>
        <taxon>Arthropoda</taxon>
        <taxon>Hexapoda</taxon>
        <taxon>Insecta</taxon>
        <taxon>Pterygota</taxon>
        <taxon>Neoptera</taxon>
        <taxon>Paraneoptera</taxon>
        <taxon>Hemiptera</taxon>
        <taxon>Auchenorrhyncha</taxon>
        <taxon>Fulgoroidea</taxon>
        <taxon>Delphacidae</taxon>
        <taxon>Criomorphinae</taxon>
        <taxon>Laodelphax</taxon>
    </lineage>
</organism>
<dbReference type="EMBL" id="QKKF02002514">
    <property type="protein sequence ID" value="RZF48370.1"/>
    <property type="molecule type" value="Genomic_DNA"/>
</dbReference>
<reference evidence="2 3" key="1">
    <citation type="journal article" date="2017" name="Gigascience">
        <title>Genome sequence of the small brown planthopper, Laodelphax striatellus.</title>
        <authorList>
            <person name="Zhu J."/>
            <person name="Jiang F."/>
            <person name="Wang X."/>
            <person name="Yang P."/>
            <person name="Bao Y."/>
            <person name="Zhao W."/>
            <person name="Wang W."/>
            <person name="Lu H."/>
            <person name="Wang Q."/>
            <person name="Cui N."/>
            <person name="Li J."/>
            <person name="Chen X."/>
            <person name="Luo L."/>
            <person name="Yu J."/>
            <person name="Kang L."/>
            <person name="Cui F."/>
        </authorList>
    </citation>
    <scope>NUCLEOTIDE SEQUENCE [LARGE SCALE GENOMIC DNA]</scope>
    <source>
        <strain evidence="2">Lst14</strain>
    </source>
</reference>
<accession>A0A482XS87</accession>
<evidence type="ECO:0000313" key="2">
    <source>
        <dbReference type="EMBL" id="RZF48370.1"/>
    </source>
</evidence>
<evidence type="ECO:0000256" key="1">
    <source>
        <dbReference type="SAM" id="SignalP"/>
    </source>
</evidence>